<dbReference type="RefSeq" id="WP_060778845.1">
    <property type="nucleotide sequence ID" value="NZ_CAJHLF010000004.1"/>
</dbReference>
<dbReference type="InterPro" id="IPR051054">
    <property type="entry name" value="SorC_transcr_regulators"/>
</dbReference>
<dbReference type="KEGG" id="aun:AWM73_07975"/>
<keyword evidence="2" id="KW-0805">Transcription regulation</keyword>
<dbReference type="Proteomes" id="UP000594771">
    <property type="component" value="Chromosome"/>
</dbReference>
<dbReference type="Gene3D" id="1.10.10.60">
    <property type="entry name" value="Homeodomain-like"/>
    <property type="match status" value="1"/>
</dbReference>
<dbReference type="GO" id="GO:0030246">
    <property type="term" value="F:carbohydrate binding"/>
    <property type="evidence" value="ECO:0007669"/>
    <property type="project" value="InterPro"/>
</dbReference>
<evidence type="ECO:0000256" key="1">
    <source>
        <dbReference type="ARBA" id="ARBA00010466"/>
    </source>
</evidence>
<reference evidence="7 8" key="1">
    <citation type="submission" date="2020-12" db="EMBL/GenBank/DDBJ databases">
        <title>FDA dAtabase for Regulatory Grade micrObial Sequences (FDA-ARGOS): Supporting development and validation of Infectious Disease Dx tests.</title>
        <authorList>
            <person name="Sproer C."/>
            <person name="Gronow S."/>
            <person name="Severitt S."/>
            <person name="Schroder I."/>
            <person name="Tallon L."/>
            <person name="Sadzewicz L."/>
            <person name="Zhao X."/>
            <person name="Boylan J."/>
            <person name="Ott S."/>
            <person name="Bowen H."/>
            <person name="Vavikolanu K."/>
            <person name="Mehta A."/>
            <person name="Aluvathingal J."/>
            <person name="Nadendla S."/>
            <person name="Lowell S."/>
            <person name="Myers T."/>
            <person name="Yan Y."/>
            <person name="Sichtig H."/>
        </authorList>
    </citation>
    <scope>NUCLEOTIDE SEQUENCE [LARGE SCALE GENOMIC DNA]</scope>
    <source>
        <strain evidence="7 8">FDAARGOS_911</strain>
    </source>
</reference>
<comment type="similarity">
    <text evidence="1">Belongs to the SorC transcriptional regulatory family.</text>
</comment>
<dbReference type="GO" id="GO:0003677">
    <property type="term" value="F:DNA binding"/>
    <property type="evidence" value="ECO:0007669"/>
    <property type="project" value="UniProtKB-KW"/>
</dbReference>
<gene>
    <name evidence="7" type="ORF">I6G68_02040</name>
    <name evidence="6" type="ORF">ODY43_02820</name>
</gene>
<evidence type="ECO:0000256" key="4">
    <source>
        <dbReference type="ARBA" id="ARBA00023163"/>
    </source>
</evidence>
<dbReference type="SUPFAM" id="SSF100950">
    <property type="entry name" value="NagB/RpiA/CoA transferase-like"/>
    <property type="match status" value="1"/>
</dbReference>
<keyword evidence="9" id="KW-1185">Reference proteome</keyword>
<name>A0A109RF34_9LACT</name>
<dbReference type="EMBL" id="CP065662">
    <property type="protein sequence ID" value="QPS01880.1"/>
    <property type="molecule type" value="Genomic_DNA"/>
</dbReference>
<proteinExistence type="inferred from homology"/>
<dbReference type="EMBL" id="JAOTML010000002">
    <property type="protein sequence ID" value="MCY3052911.1"/>
    <property type="molecule type" value="Genomic_DNA"/>
</dbReference>
<protein>
    <submittedName>
        <fullName evidence="7">Helix-turn-helix domain-containing protein</fullName>
    </submittedName>
    <submittedName>
        <fullName evidence="6">Winged helix-turn-helix transcriptional regulator</fullName>
    </submittedName>
</protein>
<evidence type="ECO:0000259" key="5">
    <source>
        <dbReference type="Pfam" id="PF04198"/>
    </source>
</evidence>
<dbReference type="AlphaFoldDB" id="A0A109RF34"/>
<reference evidence="6" key="2">
    <citation type="submission" date="2022-09" db="EMBL/GenBank/DDBJ databases">
        <title>Aerococcus urinae taxonomy study.</title>
        <authorList>
            <person name="Christensen J."/>
            <person name="Senneby E."/>
        </authorList>
    </citation>
    <scope>NUCLEOTIDE SEQUENCE</scope>
    <source>
        <strain evidence="6">NLD-066-U95</strain>
    </source>
</reference>
<evidence type="ECO:0000256" key="3">
    <source>
        <dbReference type="ARBA" id="ARBA00023125"/>
    </source>
</evidence>
<evidence type="ECO:0000313" key="6">
    <source>
        <dbReference type="EMBL" id="MCY3052911.1"/>
    </source>
</evidence>
<dbReference type="InterPro" id="IPR007324">
    <property type="entry name" value="Sugar-bd_dom_put"/>
</dbReference>
<feature type="domain" description="Sugar-binding" evidence="5">
    <location>
        <begin position="60"/>
        <end position="309"/>
    </location>
</feature>
<evidence type="ECO:0000256" key="2">
    <source>
        <dbReference type="ARBA" id="ARBA00023015"/>
    </source>
</evidence>
<keyword evidence="3" id="KW-0238">DNA-binding</keyword>
<dbReference type="Proteomes" id="UP001069145">
    <property type="component" value="Unassembled WGS sequence"/>
</dbReference>
<dbReference type="Pfam" id="PF13412">
    <property type="entry name" value="HTH_24"/>
    <property type="match status" value="1"/>
</dbReference>
<dbReference type="Pfam" id="PF04198">
    <property type="entry name" value="Sugar-bind"/>
    <property type="match status" value="1"/>
</dbReference>
<keyword evidence="4" id="KW-0804">Transcription</keyword>
<evidence type="ECO:0000313" key="8">
    <source>
        <dbReference type="Proteomes" id="UP000594771"/>
    </source>
</evidence>
<dbReference type="PANTHER" id="PTHR34294">
    <property type="entry name" value="TRANSCRIPTIONAL REGULATOR-RELATED"/>
    <property type="match status" value="1"/>
</dbReference>
<dbReference type="InterPro" id="IPR036390">
    <property type="entry name" value="WH_DNA-bd_sf"/>
</dbReference>
<evidence type="ECO:0000313" key="9">
    <source>
        <dbReference type="Proteomes" id="UP001069145"/>
    </source>
</evidence>
<evidence type="ECO:0000313" key="7">
    <source>
        <dbReference type="EMBL" id="QPS01880.1"/>
    </source>
</evidence>
<dbReference type="SUPFAM" id="SSF46785">
    <property type="entry name" value="Winged helix' DNA-binding domain"/>
    <property type="match status" value="1"/>
</dbReference>
<dbReference type="GeneID" id="35767001"/>
<dbReference type="Gene3D" id="3.40.50.1360">
    <property type="match status" value="1"/>
</dbReference>
<dbReference type="InterPro" id="IPR037171">
    <property type="entry name" value="NagB/RpiA_transferase-like"/>
</dbReference>
<dbReference type="OrthoDB" id="58802at2"/>
<organism evidence="7 8">
    <name type="scientific">Aerococcus urinae</name>
    <dbReference type="NCBI Taxonomy" id="1376"/>
    <lineage>
        <taxon>Bacteria</taxon>
        <taxon>Bacillati</taxon>
        <taxon>Bacillota</taxon>
        <taxon>Bacilli</taxon>
        <taxon>Lactobacillales</taxon>
        <taxon>Aerococcaceae</taxon>
        <taxon>Aerococcus</taxon>
    </lineage>
</organism>
<accession>A0A109RF34</accession>
<sequence>MYDRNDLIIQAAILYYKDDKTQTEIANQLGISRPTVAKFLKEAKERGIVRISIQHNSNSYAELTKAIKEKYELNNVIIIPTSGNNNEDKQEVGYQCSEFIQSNIKKYRSIGIGWGTTIYEYVQASNYMDSAVKEIIPLIGGIGINDVKYHSNHLAFQLAEKYQSEVSYFYAPAIAENTAIYQAFNSSELVKNVKEKAKTVDVAVIGIGNPTDPICYRNLGYLTDEEAEMIKESGAVGDILASFFDKEGKEVDTEFSNRMIGLTIDDLKHIPQVVILATGQVKAPSIKALLSHPGIVSDIIIDSEIGKLLVGE</sequence>